<proteinExistence type="predicted"/>
<gene>
    <name evidence="2" type="ORF">LCGC14_1257570</name>
</gene>
<reference evidence="2" key="1">
    <citation type="journal article" date="2015" name="Nature">
        <title>Complex archaea that bridge the gap between prokaryotes and eukaryotes.</title>
        <authorList>
            <person name="Spang A."/>
            <person name="Saw J.H."/>
            <person name="Jorgensen S.L."/>
            <person name="Zaremba-Niedzwiedzka K."/>
            <person name="Martijn J."/>
            <person name="Lind A.E."/>
            <person name="van Eijk R."/>
            <person name="Schleper C."/>
            <person name="Guy L."/>
            <person name="Ettema T.J."/>
        </authorList>
    </citation>
    <scope>NUCLEOTIDE SEQUENCE</scope>
</reference>
<dbReference type="Gene3D" id="1.10.150.20">
    <property type="entry name" value="5' to 3' exonuclease, C-terminal subdomain"/>
    <property type="match status" value="1"/>
</dbReference>
<dbReference type="InterPro" id="IPR036420">
    <property type="entry name" value="BRCT_dom_sf"/>
</dbReference>
<dbReference type="PROSITE" id="PS50172">
    <property type="entry name" value="BRCT"/>
    <property type="match status" value="1"/>
</dbReference>
<evidence type="ECO:0000313" key="2">
    <source>
        <dbReference type="EMBL" id="KKM88559.1"/>
    </source>
</evidence>
<protein>
    <recommendedName>
        <fullName evidence="1">BRCT domain-containing protein</fullName>
    </recommendedName>
</protein>
<sequence>GGFAIENIGEDMVQKVVDAGFDTLEKIKNASSFKISQVEGFADISAHQLTEGVSRLYPQIKAVLDTNKIIIEVKKEMGEKLKDMTFCFTGKLETMKRAEAEQMVKDNGGQSRSGVSKNLTYLVTNSTEPTAKYNKAQEQDTKIITEEEFLKMIE</sequence>
<dbReference type="CDD" id="cd17748">
    <property type="entry name" value="BRCT_DNA_ligase_like"/>
    <property type="match status" value="1"/>
</dbReference>
<dbReference type="GO" id="GO:0000166">
    <property type="term" value="F:nucleotide binding"/>
    <property type="evidence" value="ECO:0007669"/>
    <property type="project" value="InterPro"/>
</dbReference>
<feature type="domain" description="BRCT" evidence="1">
    <location>
        <begin position="76"/>
        <end position="154"/>
    </location>
</feature>
<dbReference type="SUPFAM" id="SSF47794">
    <property type="entry name" value="Rad51 N-terminal domain-like"/>
    <property type="match status" value="1"/>
</dbReference>
<organism evidence="2">
    <name type="scientific">marine sediment metagenome</name>
    <dbReference type="NCBI Taxonomy" id="412755"/>
    <lineage>
        <taxon>unclassified sequences</taxon>
        <taxon>metagenomes</taxon>
        <taxon>ecological metagenomes</taxon>
    </lineage>
</organism>
<dbReference type="InterPro" id="IPR010995">
    <property type="entry name" value="DNA_repair_Rad51/TF_NusA_a-hlx"/>
</dbReference>
<comment type="caution">
    <text evidence="2">The sequence shown here is derived from an EMBL/GenBank/DDBJ whole genome shotgun (WGS) entry which is preliminary data.</text>
</comment>
<accession>A0A0F9L1I5</accession>
<evidence type="ECO:0000259" key="1">
    <source>
        <dbReference type="PROSITE" id="PS50172"/>
    </source>
</evidence>
<dbReference type="SMART" id="SM00292">
    <property type="entry name" value="BRCT"/>
    <property type="match status" value="1"/>
</dbReference>
<dbReference type="InterPro" id="IPR001357">
    <property type="entry name" value="BRCT_dom"/>
</dbReference>
<dbReference type="Gene3D" id="3.40.50.10190">
    <property type="entry name" value="BRCT domain"/>
    <property type="match status" value="1"/>
</dbReference>
<feature type="non-terminal residue" evidence="2">
    <location>
        <position position="1"/>
    </location>
</feature>
<name>A0A0F9L1I5_9ZZZZ</name>
<dbReference type="SUPFAM" id="SSF52113">
    <property type="entry name" value="BRCT domain"/>
    <property type="match status" value="1"/>
</dbReference>
<dbReference type="AlphaFoldDB" id="A0A0F9L1I5"/>
<dbReference type="EMBL" id="LAZR01006943">
    <property type="protein sequence ID" value="KKM88559.1"/>
    <property type="molecule type" value="Genomic_DNA"/>
</dbReference>
<dbReference type="Pfam" id="PF00533">
    <property type="entry name" value="BRCT"/>
    <property type="match status" value="1"/>
</dbReference>